<evidence type="ECO:0000256" key="3">
    <source>
        <dbReference type="ARBA" id="ARBA00022448"/>
    </source>
</evidence>
<evidence type="ECO:0000256" key="9">
    <source>
        <dbReference type="ARBA" id="ARBA00022967"/>
    </source>
</evidence>
<reference evidence="18 19" key="1">
    <citation type="submission" date="2016-02" db="EMBL/GenBank/DDBJ databases">
        <title>A draft genome sequence of Candidatus Phytoplasma oryzae strain Mbita1, the causative agent of Napier Grass stunt disease in Kenya.</title>
        <authorList>
            <person name="Fischer A."/>
            <person name="Santa-Cruz I."/>
            <person name="Wambua L."/>
            <person name="Olds C."/>
            <person name="Midega C."/>
            <person name="Dickinson M."/>
            <person name="Kawicha P."/>
            <person name="Khan Z."/>
            <person name="Masiga D."/>
            <person name="Jores J."/>
            <person name="Bernd S."/>
        </authorList>
    </citation>
    <scope>NUCLEOTIDE SEQUENCE [LARGE SCALE GENOMIC DNA]</scope>
    <source>
        <strain evidence="18">Mbita1</strain>
    </source>
</reference>
<evidence type="ECO:0000313" key="18">
    <source>
        <dbReference type="EMBL" id="KXT29199.1"/>
    </source>
</evidence>
<keyword evidence="14" id="KW-0175">Coiled coil</keyword>
<keyword evidence="8 12" id="KW-0653">Protein transport</keyword>
<keyword evidence="7 12" id="KW-0067">ATP-binding</keyword>
<dbReference type="PRINTS" id="PR00906">
    <property type="entry name" value="SECA"/>
</dbReference>
<dbReference type="InterPro" id="IPR011130">
    <property type="entry name" value="SecA_preprotein_X-link_dom"/>
</dbReference>
<comment type="function">
    <text evidence="12">Part of the Sec protein translocase complex. Interacts with the SecYEG preprotein conducting channel. Has a central role in coupling the hydrolysis of ATP to the transfer of proteins into and across the cell membrane, serving as an ATP-driven molecular motor driving the stepwise translocation of polypeptide chains across the membrane.</text>
</comment>
<dbReference type="Pfam" id="PF07517">
    <property type="entry name" value="SecA_DEAD"/>
    <property type="match status" value="1"/>
</dbReference>
<dbReference type="InterPro" id="IPR020937">
    <property type="entry name" value="SecA_CS"/>
</dbReference>
<dbReference type="SUPFAM" id="SSF81767">
    <property type="entry name" value="Pre-protein crosslinking domain of SecA"/>
    <property type="match status" value="1"/>
</dbReference>
<dbReference type="PROSITE" id="PS01312">
    <property type="entry name" value="SECA"/>
    <property type="match status" value="1"/>
</dbReference>
<dbReference type="Proteomes" id="UP000070069">
    <property type="component" value="Unassembled WGS sequence"/>
</dbReference>
<dbReference type="GO" id="GO:0031522">
    <property type="term" value="C:cell envelope Sec protein transport complex"/>
    <property type="evidence" value="ECO:0007669"/>
    <property type="project" value="TreeGrafter"/>
</dbReference>
<dbReference type="PROSITE" id="PS51196">
    <property type="entry name" value="SECA_MOTOR_DEAD"/>
    <property type="match status" value="1"/>
</dbReference>
<dbReference type="GO" id="GO:0065002">
    <property type="term" value="P:intracellular protein transmembrane transport"/>
    <property type="evidence" value="ECO:0007669"/>
    <property type="project" value="UniProtKB-UniRule"/>
</dbReference>
<feature type="coiled-coil region" evidence="14">
    <location>
        <begin position="20"/>
        <end position="47"/>
    </location>
</feature>
<comment type="similarity">
    <text evidence="2 12 13">Belongs to the SecA family.</text>
</comment>
<dbReference type="FunFam" id="3.40.50.300:FF:000429">
    <property type="entry name" value="Preprotein translocase subunit SecA"/>
    <property type="match status" value="1"/>
</dbReference>
<protein>
    <recommendedName>
        <fullName evidence="12 13">Protein translocase subunit SecA</fullName>
        <ecNumber evidence="12">7.4.2.8</ecNumber>
    </recommendedName>
</protein>
<evidence type="ECO:0000259" key="16">
    <source>
        <dbReference type="PROSITE" id="PS51194"/>
    </source>
</evidence>
<keyword evidence="5 12" id="KW-0963">Cytoplasm</keyword>
<evidence type="ECO:0000256" key="10">
    <source>
        <dbReference type="ARBA" id="ARBA00023010"/>
    </source>
</evidence>
<keyword evidence="4 12" id="KW-1003">Cell membrane</keyword>
<dbReference type="PANTHER" id="PTHR30612">
    <property type="entry name" value="SECA INNER MEMBRANE COMPONENT OF SEC PROTEIN SECRETION SYSTEM"/>
    <property type="match status" value="1"/>
</dbReference>
<dbReference type="GO" id="GO:0005524">
    <property type="term" value="F:ATP binding"/>
    <property type="evidence" value="ECO:0007669"/>
    <property type="project" value="UniProtKB-UniRule"/>
</dbReference>
<dbReference type="SUPFAM" id="SSF81886">
    <property type="entry name" value="Helical scaffold and wing domains of SecA"/>
    <property type="match status" value="1"/>
</dbReference>
<dbReference type="InterPro" id="IPR027417">
    <property type="entry name" value="P-loop_NTPase"/>
</dbReference>
<comment type="subcellular location">
    <subcellularLocation>
        <location evidence="12">Cell membrane</location>
        <topology evidence="12">Peripheral membrane protein</topology>
        <orientation evidence="12">Cytoplasmic side</orientation>
    </subcellularLocation>
    <subcellularLocation>
        <location evidence="12">Cytoplasm</location>
    </subcellularLocation>
    <subcellularLocation>
        <location evidence="1">Membrane</location>
        <topology evidence="1">Peripheral membrane protein</topology>
    </subcellularLocation>
    <text evidence="12">Distribution is 50-50.</text>
</comment>
<dbReference type="GO" id="GO:0043952">
    <property type="term" value="P:protein transport by the Sec complex"/>
    <property type="evidence" value="ECO:0007669"/>
    <property type="project" value="TreeGrafter"/>
</dbReference>
<dbReference type="InterPro" id="IPR011115">
    <property type="entry name" value="SecA_DEAD"/>
</dbReference>
<dbReference type="PROSITE" id="PS51194">
    <property type="entry name" value="HELICASE_CTER"/>
    <property type="match status" value="1"/>
</dbReference>
<comment type="subunit">
    <text evidence="12">Monomer and homodimer. Part of the essential Sec protein translocation apparatus which comprises SecA, SecYEG and auxiliary proteins SecDF. Other proteins may also be involved.</text>
</comment>
<evidence type="ECO:0000256" key="7">
    <source>
        <dbReference type="ARBA" id="ARBA00022840"/>
    </source>
</evidence>
<keyword evidence="3 12" id="KW-0813">Transport</keyword>
<dbReference type="InterPro" id="IPR011116">
    <property type="entry name" value="SecA_Wing/Scaffold"/>
</dbReference>
<gene>
    <name evidence="12 18" type="primary">secA</name>
    <name evidence="18" type="ORF">AXA84_0271</name>
</gene>
<dbReference type="PATRIC" id="fig|203274.3.peg.427"/>
<evidence type="ECO:0000313" key="19">
    <source>
        <dbReference type="Proteomes" id="UP000070069"/>
    </source>
</evidence>
<dbReference type="CDD" id="cd18803">
    <property type="entry name" value="SF2_C_secA"/>
    <property type="match status" value="1"/>
</dbReference>
<dbReference type="PANTHER" id="PTHR30612:SF0">
    <property type="entry name" value="CHLOROPLAST PROTEIN-TRANSPORTING ATPASE"/>
    <property type="match status" value="1"/>
</dbReference>
<accession>A0A139JQG0</accession>
<evidence type="ECO:0000256" key="13">
    <source>
        <dbReference type="RuleBase" id="RU003874"/>
    </source>
</evidence>
<dbReference type="InterPro" id="IPR044722">
    <property type="entry name" value="SecA_SF2_C"/>
</dbReference>
<keyword evidence="10 12" id="KW-0811">Translocation</keyword>
<feature type="binding site" evidence="12">
    <location>
        <begin position="111"/>
        <end position="115"/>
    </location>
    <ligand>
        <name>ATP</name>
        <dbReference type="ChEBI" id="CHEBI:30616"/>
    </ligand>
</feature>
<dbReference type="InterPro" id="IPR036266">
    <property type="entry name" value="SecA_Wing/Scaffold_sf"/>
</dbReference>
<feature type="domain" description="Helicase ATP-binding" evidence="15">
    <location>
        <begin position="95"/>
        <end position="267"/>
    </location>
</feature>
<dbReference type="NCBIfam" id="TIGR00963">
    <property type="entry name" value="secA"/>
    <property type="match status" value="1"/>
</dbReference>
<dbReference type="SMART" id="SM00487">
    <property type="entry name" value="DEXDc"/>
    <property type="match status" value="1"/>
</dbReference>
<evidence type="ECO:0000256" key="14">
    <source>
        <dbReference type="SAM" id="Coils"/>
    </source>
</evidence>
<dbReference type="SMART" id="SM00957">
    <property type="entry name" value="SecA_DEAD"/>
    <property type="match status" value="1"/>
</dbReference>
<dbReference type="Gene3D" id="3.40.50.300">
    <property type="entry name" value="P-loop containing nucleotide triphosphate hydrolases"/>
    <property type="match status" value="3"/>
</dbReference>
<dbReference type="GO" id="GO:0008564">
    <property type="term" value="F:protein-exporting ATPase activity"/>
    <property type="evidence" value="ECO:0007669"/>
    <property type="project" value="UniProtKB-EC"/>
</dbReference>
<evidence type="ECO:0000256" key="1">
    <source>
        <dbReference type="ARBA" id="ARBA00004170"/>
    </source>
</evidence>
<dbReference type="InterPro" id="IPR001650">
    <property type="entry name" value="Helicase_C-like"/>
</dbReference>
<dbReference type="InterPro" id="IPR014001">
    <property type="entry name" value="Helicase_ATP-bd"/>
</dbReference>
<organism evidence="18 19">
    <name type="scientific">Candidatus Phytoplasma oryzae</name>
    <dbReference type="NCBI Taxonomy" id="203274"/>
    <lineage>
        <taxon>Bacteria</taxon>
        <taxon>Bacillati</taxon>
        <taxon>Mycoplasmatota</taxon>
        <taxon>Mollicutes</taxon>
        <taxon>Acholeplasmatales</taxon>
        <taxon>Acholeplasmataceae</taxon>
        <taxon>Candidatus Phytoplasma</taxon>
        <taxon>16SrXI (Rice yellow dwarf group)</taxon>
    </lineage>
</organism>
<dbReference type="AlphaFoldDB" id="A0A139JQG0"/>
<dbReference type="GO" id="GO:0017038">
    <property type="term" value="P:protein import"/>
    <property type="evidence" value="ECO:0007669"/>
    <property type="project" value="InterPro"/>
</dbReference>
<dbReference type="NCBIfam" id="NF006630">
    <property type="entry name" value="PRK09200.1"/>
    <property type="match status" value="1"/>
</dbReference>
<evidence type="ECO:0000259" key="15">
    <source>
        <dbReference type="PROSITE" id="PS51192"/>
    </source>
</evidence>
<name>A0A139JQG0_9MOLU</name>
<dbReference type="InterPro" id="IPR014018">
    <property type="entry name" value="SecA_motor_DEAD"/>
</dbReference>
<dbReference type="InterPro" id="IPR036670">
    <property type="entry name" value="SecA_X-link_sf"/>
</dbReference>
<dbReference type="Pfam" id="PF21090">
    <property type="entry name" value="P-loop_SecA"/>
    <property type="match status" value="2"/>
</dbReference>
<evidence type="ECO:0000259" key="17">
    <source>
        <dbReference type="PROSITE" id="PS51196"/>
    </source>
</evidence>
<dbReference type="InterPro" id="IPR000185">
    <property type="entry name" value="SecA"/>
</dbReference>
<comment type="catalytic activity">
    <reaction evidence="12">
        <text>ATP + H2O + cellular proteinSide 1 = ADP + phosphate + cellular proteinSide 2.</text>
        <dbReference type="EC" id="7.4.2.8"/>
    </reaction>
</comment>
<keyword evidence="11 12" id="KW-0472">Membrane</keyword>
<dbReference type="Gene3D" id="1.10.3060.10">
    <property type="entry name" value="Helical scaffold and wing domains of SecA"/>
    <property type="match status" value="1"/>
</dbReference>
<feature type="domain" description="SecA family profile" evidence="17">
    <location>
        <begin position="9"/>
        <end position="579"/>
    </location>
</feature>
<keyword evidence="6 12" id="KW-0547">Nucleotide-binding</keyword>
<dbReference type="Pfam" id="PF01043">
    <property type="entry name" value="SecA_PP_bind"/>
    <property type="match status" value="1"/>
</dbReference>
<evidence type="ECO:0000256" key="11">
    <source>
        <dbReference type="ARBA" id="ARBA00023136"/>
    </source>
</evidence>
<dbReference type="Pfam" id="PF07516">
    <property type="entry name" value="SecA_SW"/>
    <property type="match status" value="1"/>
</dbReference>
<feature type="domain" description="Helicase C-terminal" evidence="16">
    <location>
        <begin position="423"/>
        <end position="581"/>
    </location>
</feature>
<dbReference type="SMART" id="SM00958">
    <property type="entry name" value="SecA_PP_bind"/>
    <property type="match status" value="1"/>
</dbReference>
<evidence type="ECO:0000256" key="6">
    <source>
        <dbReference type="ARBA" id="ARBA00022741"/>
    </source>
</evidence>
<evidence type="ECO:0000256" key="4">
    <source>
        <dbReference type="ARBA" id="ARBA00022475"/>
    </source>
</evidence>
<feature type="binding site" evidence="12">
    <location>
        <position position="501"/>
    </location>
    <ligand>
        <name>ATP</name>
        <dbReference type="ChEBI" id="CHEBI:30616"/>
    </ligand>
</feature>
<dbReference type="GO" id="GO:0006605">
    <property type="term" value="P:protein targeting"/>
    <property type="evidence" value="ECO:0007669"/>
    <property type="project" value="UniProtKB-UniRule"/>
</dbReference>
<dbReference type="HAMAP" id="MF_01382">
    <property type="entry name" value="SecA"/>
    <property type="match status" value="1"/>
</dbReference>
<dbReference type="EMBL" id="LTBM01000007">
    <property type="protein sequence ID" value="KXT29199.1"/>
    <property type="molecule type" value="Genomic_DNA"/>
</dbReference>
<proteinExistence type="inferred from homology"/>
<keyword evidence="9 12" id="KW-1278">Translocase</keyword>
<evidence type="ECO:0000256" key="5">
    <source>
        <dbReference type="ARBA" id="ARBA00022490"/>
    </source>
</evidence>
<evidence type="ECO:0000256" key="12">
    <source>
        <dbReference type="HAMAP-Rule" id="MF_01382"/>
    </source>
</evidence>
<dbReference type="CDD" id="cd17928">
    <property type="entry name" value="DEXDc_SecA"/>
    <property type="match status" value="1"/>
</dbReference>
<feature type="binding site" evidence="12">
    <location>
        <position position="93"/>
    </location>
    <ligand>
        <name>ATP</name>
        <dbReference type="ChEBI" id="CHEBI:30616"/>
    </ligand>
</feature>
<sequence length="846" mass="98324">MKFNLLKKIFLFLKKFFNSSNNYLKKIKKTADKIEQLSEEYKNLKDEHFPQKTEKLKKLLQEGRSLDSLLIESFALAKEASRRVTGLNPYYVQILGAIVLHQGQIAEMKTGEGKTLTSVMPAYLNSLSGKGVHIVTVNEYLAQREAQGSIGEIFRFLGVTVGLNIKNKSIEEKQKAYSCDILYTTNSEIGFDFLRDNIETNENNLLMKKEYNYAIIDEVDSVLIDEARTPLIISDYAKKGQKFYMDANRFAKILKTHHYIIDLETNTIELTEEGIKKGESFFRISNFYNSNNIVLLHCIKNALKAHYIMSKNKDYLVSKNNILIIDEFTGRILEGRQFSDGLHQALEAKEGCIIKEETEIAATITYQNFFRIYKKISGMTGTAKTEEKEFKDIYKMKVIEIPTNKLMIRRDEADFVFATITEKWTALIQDVEQRHEKGQPILIGTTNVEVSEQISKILKKKRIRHEILNAKNHFKEAEIIFKAGEKGAITIATNMAGRGTDIRLGQGVKELGGLAVLGTERHESRRIDNQLRGRAGRQGDPGFSRFFVSGEDDLVKRFGGNKIQKLIIFLNKSKEDKKNISSKIFTNFFTNLQKKIESSNFEQRKFVLQFDSVLGLQREIIYKQRRNVLTSSNIESLALILINKTLDGQIENFLNSTINKQKEQYLKKIIDYLENLFFTKQTFILEDFEKIKNFSYSLFKEKIKEIVRDKVKYIFDKRKEKLTLDKQNYYFGILKNIILHNIDNHFKNHIYDMSILRKSINFVSYGQQNSLVIYQNEGQILFNKMIENIALDITSIILKSYLLNNQLHESFIEENHQTLFKFSRLDKQKQNSKKYKKVSYKKKPWD</sequence>
<dbReference type="Gene3D" id="3.90.1440.10">
    <property type="entry name" value="SecA, preprotein cross-linking domain"/>
    <property type="match status" value="1"/>
</dbReference>
<comment type="caution">
    <text evidence="18">The sequence shown here is derived from an EMBL/GenBank/DDBJ whole genome shotgun (WGS) entry which is preliminary data.</text>
</comment>
<dbReference type="GO" id="GO:0005886">
    <property type="term" value="C:plasma membrane"/>
    <property type="evidence" value="ECO:0007669"/>
    <property type="project" value="UniProtKB-SubCell"/>
</dbReference>
<evidence type="ECO:0000256" key="2">
    <source>
        <dbReference type="ARBA" id="ARBA00007650"/>
    </source>
</evidence>
<dbReference type="GO" id="GO:0005829">
    <property type="term" value="C:cytosol"/>
    <property type="evidence" value="ECO:0007669"/>
    <property type="project" value="TreeGrafter"/>
</dbReference>
<dbReference type="SUPFAM" id="SSF52540">
    <property type="entry name" value="P-loop containing nucleoside triphosphate hydrolases"/>
    <property type="match status" value="2"/>
</dbReference>
<evidence type="ECO:0000256" key="8">
    <source>
        <dbReference type="ARBA" id="ARBA00022927"/>
    </source>
</evidence>
<dbReference type="PROSITE" id="PS51192">
    <property type="entry name" value="HELICASE_ATP_BIND_1"/>
    <property type="match status" value="1"/>
</dbReference>
<dbReference type="EC" id="7.4.2.8" evidence="12"/>